<comment type="caution">
    <text evidence="2">The sequence shown here is derived from an EMBL/GenBank/DDBJ whole genome shotgun (WGS) entry which is preliminary data.</text>
</comment>
<dbReference type="EMBL" id="CAMPGE010027276">
    <property type="protein sequence ID" value="CAI2384923.1"/>
    <property type="molecule type" value="Genomic_DNA"/>
</dbReference>
<evidence type="ECO:0000313" key="2">
    <source>
        <dbReference type="EMBL" id="CAI2384923.1"/>
    </source>
</evidence>
<protein>
    <submittedName>
        <fullName evidence="2">Uncharacterized protein</fullName>
    </submittedName>
</protein>
<keyword evidence="3" id="KW-1185">Reference proteome</keyword>
<reference evidence="2" key="1">
    <citation type="submission" date="2023-07" db="EMBL/GenBank/DDBJ databases">
        <authorList>
            <consortium name="AG Swart"/>
            <person name="Singh M."/>
            <person name="Singh A."/>
            <person name="Seah K."/>
            <person name="Emmerich C."/>
        </authorList>
    </citation>
    <scope>NUCLEOTIDE SEQUENCE</scope>
    <source>
        <strain evidence="2">DP1</strain>
    </source>
</reference>
<organism evidence="2 3">
    <name type="scientific">Euplotes crassus</name>
    <dbReference type="NCBI Taxonomy" id="5936"/>
    <lineage>
        <taxon>Eukaryota</taxon>
        <taxon>Sar</taxon>
        <taxon>Alveolata</taxon>
        <taxon>Ciliophora</taxon>
        <taxon>Intramacronucleata</taxon>
        <taxon>Spirotrichea</taxon>
        <taxon>Hypotrichia</taxon>
        <taxon>Euplotida</taxon>
        <taxon>Euplotidae</taxon>
        <taxon>Moneuplotes</taxon>
    </lineage>
</organism>
<sequence length="113" mass="13487">MIKLIWSLFTQHAIPSLLGLMYYFLLMVFLLFIYHYISYSMRRKDPSYQELFEKLDGFARPAILMFIMFLIFTYVAQNIEGFDQVLIKGGILSCVTIPLVYIYYSDPHRFLFL</sequence>
<gene>
    <name evidence="2" type="ORF">ECRASSUSDP1_LOCUS26463</name>
</gene>
<keyword evidence="1" id="KW-0472">Membrane</keyword>
<feature type="transmembrane region" description="Helical" evidence="1">
    <location>
        <begin position="20"/>
        <end position="37"/>
    </location>
</feature>
<proteinExistence type="predicted"/>
<dbReference type="Proteomes" id="UP001295684">
    <property type="component" value="Unassembled WGS sequence"/>
</dbReference>
<keyword evidence="1" id="KW-0812">Transmembrane</keyword>
<feature type="transmembrane region" description="Helical" evidence="1">
    <location>
        <begin position="85"/>
        <end position="104"/>
    </location>
</feature>
<feature type="transmembrane region" description="Helical" evidence="1">
    <location>
        <begin position="58"/>
        <end position="79"/>
    </location>
</feature>
<dbReference type="AlphaFoldDB" id="A0AAD2D9Z0"/>
<keyword evidence="1" id="KW-1133">Transmembrane helix</keyword>
<evidence type="ECO:0000256" key="1">
    <source>
        <dbReference type="SAM" id="Phobius"/>
    </source>
</evidence>
<name>A0AAD2D9Z0_EUPCR</name>
<accession>A0AAD2D9Z0</accession>
<evidence type="ECO:0000313" key="3">
    <source>
        <dbReference type="Proteomes" id="UP001295684"/>
    </source>
</evidence>